<evidence type="ECO:0008006" key="4">
    <source>
        <dbReference type="Google" id="ProtNLM"/>
    </source>
</evidence>
<dbReference type="EMBL" id="JADAZL010000002">
    <property type="protein sequence ID" value="MBE2164315.1"/>
    <property type="molecule type" value="Genomic_DNA"/>
</dbReference>
<accession>A0ABR9NHC5</accession>
<reference evidence="3" key="2">
    <citation type="submission" date="2023-07" db="EMBL/GenBank/DDBJ databases">
        <title>Acinetobacter oleivorans assembled AC1583.</title>
        <authorList>
            <person name="Yeo C.C."/>
        </authorList>
    </citation>
    <scope>NUCLEOTIDE SEQUENCE [LARGE SCALE GENOMIC DNA]</scope>
    <source>
        <strain evidence="3">AC1583</strain>
    </source>
</reference>
<organism evidence="2 3">
    <name type="scientific">Acinetobacter oleivorans</name>
    <dbReference type="NCBI Taxonomy" id="1148157"/>
    <lineage>
        <taxon>Bacteria</taxon>
        <taxon>Pseudomonadati</taxon>
        <taxon>Pseudomonadota</taxon>
        <taxon>Gammaproteobacteria</taxon>
        <taxon>Moraxellales</taxon>
        <taxon>Moraxellaceae</taxon>
        <taxon>Acinetobacter</taxon>
    </lineage>
</organism>
<evidence type="ECO:0000313" key="2">
    <source>
        <dbReference type="EMBL" id="MBE2164315.1"/>
    </source>
</evidence>
<evidence type="ECO:0000313" key="3">
    <source>
        <dbReference type="Proteomes" id="UP000619170"/>
    </source>
</evidence>
<protein>
    <recommendedName>
        <fullName evidence="4">General secretion pathway protein GspM</fullName>
    </recommendedName>
</protein>
<evidence type="ECO:0000256" key="1">
    <source>
        <dbReference type="SAM" id="Phobius"/>
    </source>
</evidence>
<dbReference type="RefSeq" id="WP_192834004.1">
    <property type="nucleotide sequence ID" value="NZ_JADAZL010000002.1"/>
</dbReference>
<keyword evidence="1" id="KW-1133">Transmembrane helix</keyword>
<comment type="caution">
    <text evidence="2">The sequence shown here is derived from an EMBL/GenBank/DDBJ whole genome shotgun (WGS) entry which is preliminary data.</text>
</comment>
<keyword evidence="3" id="KW-1185">Reference proteome</keyword>
<proteinExistence type="predicted"/>
<keyword evidence="1" id="KW-0812">Transmembrane</keyword>
<keyword evidence="1" id="KW-0472">Membrane</keyword>
<dbReference type="Proteomes" id="UP000619170">
    <property type="component" value="Unassembled WGS sequence"/>
</dbReference>
<sequence>MTIQQLLLRLKWSFKKYASTLTISKLLVVGVMVWALGVIFWIIPVTYERISQLKAQNEQLNHYLAKVKTTTLGVQQVATNIKPELLTNIQLYKEVFGYIKETNTNLLEYQEIHSKNSNKFQFSVSGSWLDTRLLLGKIQANSGSYIINSIDFQRNKKDNSVNMTVLLQGKELQ</sequence>
<feature type="transmembrane region" description="Helical" evidence="1">
    <location>
        <begin position="21"/>
        <end position="43"/>
    </location>
</feature>
<gene>
    <name evidence="2" type="ORF">IIQ43_07165</name>
</gene>
<reference evidence="2 3" key="1">
    <citation type="submission" date="2020-10" db="EMBL/GenBank/DDBJ databases">
        <authorList>
            <person name="Mohd Rani F."/>
        </authorList>
    </citation>
    <scope>NUCLEOTIDE SEQUENCE [LARGE SCALE GENOMIC DNA]</scope>
    <source>
        <strain evidence="2 3">AC1583</strain>
    </source>
</reference>
<name>A0ABR9NHC5_9GAMM</name>